<name>A0AAE0ZJ26_9GAST</name>
<keyword evidence="1" id="KW-0472">Membrane</keyword>
<dbReference type="EMBL" id="JAWDGP010003892">
    <property type="protein sequence ID" value="KAK3769676.1"/>
    <property type="molecule type" value="Genomic_DNA"/>
</dbReference>
<evidence type="ECO:0000256" key="1">
    <source>
        <dbReference type="SAM" id="Phobius"/>
    </source>
</evidence>
<comment type="caution">
    <text evidence="2">The sequence shown here is derived from an EMBL/GenBank/DDBJ whole genome shotgun (WGS) entry which is preliminary data.</text>
</comment>
<proteinExistence type="predicted"/>
<evidence type="ECO:0000313" key="2">
    <source>
        <dbReference type="EMBL" id="KAK3769676.1"/>
    </source>
</evidence>
<feature type="transmembrane region" description="Helical" evidence="1">
    <location>
        <begin position="50"/>
        <end position="73"/>
    </location>
</feature>
<sequence>MGILTASVNTAQTVIAKTEPSTPSSETFSTTTTSNPLVYLGNGHLSELGWLIPLVIGGVIAMVILALLCFYGVTALERKFTVFCFNTFGCCRPGPTRLGEESESLSRAYALKETQGYSSTSVFQLN</sequence>
<protein>
    <submittedName>
        <fullName evidence="2">Uncharacterized protein</fullName>
    </submittedName>
</protein>
<dbReference type="AlphaFoldDB" id="A0AAE0ZJ26"/>
<evidence type="ECO:0000313" key="3">
    <source>
        <dbReference type="Proteomes" id="UP001283361"/>
    </source>
</evidence>
<gene>
    <name evidence="2" type="ORF">RRG08_004928</name>
</gene>
<dbReference type="Proteomes" id="UP001283361">
    <property type="component" value="Unassembled WGS sequence"/>
</dbReference>
<keyword evidence="1" id="KW-0812">Transmembrane</keyword>
<keyword evidence="3" id="KW-1185">Reference proteome</keyword>
<keyword evidence="1" id="KW-1133">Transmembrane helix</keyword>
<organism evidence="2 3">
    <name type="scientific">Elysia crispata</name>
    <name type="common">lettuce slug</name>
    <dbReference type="NCBI Taxonomy" id="231223"/>
    <lineage>
        <taxon>Eukaryota</taxon>
        <taxon>Metazoa</taxon>
        <taxon>Spiralia</taxon>
        <taxon>Lophotrochozoa</taxon>
        <taxon>Mollusca</taxon>
        <taxon>Gastropoda</taxon>
        <taxon>Heterobranchia</taxon>
        <taxon>Euthyneura</taxon>
        <taxon>Panpulmonata</taxon>
        <taxon>Sacoglossa</taxon>
        <taxon>Placobranchoidea</taxon>
        <taxon>Plakobranchidae</taxon>
        <taxon>Elysia</taxon>
    </lineage>
</organism>
<reference evidence="2" key="1">
    <citation type="journal article" date="2023" name="G3 (Bethesda)">
        <title>A reference genome for the long-term kleptoplast-retaining sea slug Elysia crispata morphotype clarki.</title>
        <authorList>
            <person name="Eastman K.E."/>
            <person name="Pendleton A.L."/>
            <person name="Shaikh M.A."/>
            <person name="Suttiyut T."/>
            <person name="Ogas R."/>
            <person name="Tomko P."/>
            <person name="Gavelis G."/>
            <person name="Widhalm J.R."/>
            <person name="Wisecaver J.H."/>
        </authorList>
    </citation>
    <scope>NUCLEOTIDE SEQUENCE</scope>
    <source>
        <strain evidence="2">ECLA1</strain>
    </source>
</reference>
<accession>A0AAE0ZJ26</accession>